<gene>
    <name evidence="3" type="ORF">HQ43_06630</name>
</gene>
<accession>A0ABR4XJ95</accession>
<feature type="chain" id="PRO_5047365409" description="DUF5723 domain-containing protein" evidence="1">
    <location>
        <begin position="25"/>
        <end position="457"/>
    </location>
</feature>
<feature type="signal peptide" evidence="1">
    <location>
        <begin position="1"/>
        <end position="24"/>
    </location>
</feature>
<dbReference type="Proteomes" id="UP000030101">
    <property type="component" value="Unassembled WGS sequence"/>
</dbReference>
<proteinExistence type="predicted"/>
<dbReference type="RefSeq" id="WP_036791212.1">
    <property type="nucleotide sequence ID" value="NZ_JQZV01000013.1"/>
</dbReference>
<name>A0ABR4XJ95_9PORP</name>
<protein>
    <recommendedName>
        <fullName evidence="2">DUF5723 domain-containing protein</fullName>
    </recommendedName>
</protein>
<sequence length="457" mass="50161">MNTYIYRTLSLVALFFVCAVSAKAQQPDHTLLTTDADFARISQNPSYIPDHDRVIVGLPFISQVSLDLRLPVAPSSVLHKDEKGTYLILDRALRSAAGQPFMTMANADLFTYGEKFGSGFYSIQLGIRADVAMALPASLADFVANGNAHYMGRDHSLGHIPMAHRRYVQLAIGYANDRILKQRNLRIGGRLKLLTMASGAFSDGGDFIFRTDEQGRTLALSGTQHYVVNSPKKLRVNSEGDVDLGALGRDMLHDKSFSNYGLGMDLGAEYRLDRHWSFGFSITDLGFIRWNGKNLKSVELDLSGDKVLEFKGVDFSNALINKNQGKDPSLDALIRQLESAVTARDAERSYFSSLYTRLGATAEYTPTDPVKIKALVGGAWVSGLFHYEAALSSSYRPARFFTMAASVSSMKSTPFSLGGAVILGDGFQTIFAVDNLLVLDYTGVRRAAVRLGISLRF</sequence>
<keyword evidence="4" id="KW-1185">Reference proteome</keyword>
<evidence type="ECO:0000313" key="4">
    <source>
        <dbReference type="Proteomes" id="UP000030101"/>
    </source>
</evidence>
<comment type="caution">
    <text evidence="3">The sequence shown here is derived from an EMBL/GenBank/DDBJ whole genome shotgun (WGS) entry which is preliminary data.</text>
</comment>
<feature type="domain" description="DUF5723" evidence="2">
    <location>
        <begin position="46"/>
        <end position="433"/>
    </location>
</feature>
<evidence type="ECO:0000313" key="3">
    <source>
        <dbReference type="EMBL" id="KGN91765.1"/>
    </source>
</evidence>
<dbReference type="EMBL" id="JQZV01000013">
    <property type="protein sequence ID" value="KGN91765.1"/>
    <property type="molecule type" value="Genomic_DNA"/>
</dbReference>
<organism evidence="3 4">
    <name type="scientific">Porphyromonas canoris</name>
    <dbReference type="NCBI Taxonomy" id="36875"/>
    <lineage>
        <taxon>Bacteria</taxon>
        <taxon>Pseudomonadati</taxon>
        <taxon>Bacteroidota</taxon>
        <taxon>Bacteroidia</taxon>
        <taxon>Bacteroidales</taxon>
        <taxon>Porphyromonadaceae</taxon>
        <taxon>Porphyromonas</taxon>
    </lineage>
</organism>
<evidence type="ECO:0000259" key="2">
    <source>
        <dbReference type="Pfam" id="PF18990"/>
    </source>
</evidence>
<dbReference type="InterPro" id="IPR043781">
    <property type="entry name" value="DUF5723"/>
</dbReference>
<evidence type="ECO:0000256" key="1">
    <source>
        <dbReference type="SAM" id="SignalP"/>
    </source>
</evidence>
<reference evidence="3 4" key="1">
    <citation type="submission" date="2014-08" db="EMBL/GenBank/DDBJ databases">
        <title>Porphyromonas canoris strain:OH2762 Genome sequencing.</title>
        <authorList>
            <person name="Wallis C."/>
            <person name="Deusch O."/>
            <person name="O'Flynn C."/>
            <person name="Davis I."/>
            <person name="Jospin G."/>
            <person name="Darling A.E."/>
            <person name="Coil D.A."/>
            <person name="Alexiev A."/>
            <person name="Horsfall A."/>
            <person name="Kirkwood N."/>
            <person name="Harris S."/>
            <person name="Eisen J.A."/>
        </authorList>
    </citation>
    <scope>NUCLEOTIDE SEQUENCE [LARGE SCALE GENOMIC DNA]</scope>
    <source>
        <strain evidence="4">COT-108 OH2762</strain>
    </source>
</reference>
<dbReference type="Pfam" id="PF18990">
    <property type="entry name" value="DUF5723"/>
    <property type="match status" value="1"/>
</dbReference>
<keyword evidence="1" id="KW-0732">Signal</keyword>